<keyword evidence="3" id="KW-1003">Cell membrane</keyword>
<comment type="similarity">
    <text evidence="2">Belongs to the DoxX family.</text>
</comment>
<keyword evidence="6 8" id="KW-0472">Membrane</keyword>
<dbReference type="RefSeq" id="WP_121225756.1">
    <property type="nucleotide sequence ID" value="NZ_JBIUBA010000021.1"/>
</dbReference>
<comment type="caution">
    <text evidence="9">The sequence shown here is derived from an EMBL/GenBank/DDBJ whole genome shotgun (WGS) entry which is preliminary data.</text>
</comment>
<keyword evidence="5 8" id="KW-1133">Transmembrane helix</keyword>
<comment type="subcellular location">
    <subcellularLocation>
        <location evidence="1">Cell membrane</location>
        <topology evidence="1">Multi-pass membrane protein</topology>
    </subcellularLocation>
</comment>
<feature type="transmembrane region" description="Helical" evidence="8">
    <location>
        <begin position="97"/>
        <end position="116"/>
    </location>
</feature>
<reference evidence="9 10" key="1">
    <citation type="submission" date="2018-10" db="EMBL/GenBank/DDBJ databases">
        <title>Sequencing the genomes of 1000 actinobacteria strains.</title>
        <authorList>
            <person name="Klenk H.-P."/>
        </authorList>
    </citation>
    <scope>NUCLEOTIDE SEQUENCE [LARGE SCALE GENOMIC DNA]</scope>
    <source>
        <strain evidence="9 10">DSM 43911</strain>
    </source>
</reference>
<dbReference type="PANTHER" id="PTHR33452">
    <property type="entry name" value="OXIDOREDUCTASE CATD-RELATED"/>
    <property type="match status" value="1"/>
</dbReference>
<dbReference type="Pfam" id="PF07681">
    <property type="entry name" value="DoxX"/>
    <property type="match status" value="1"/>
</dbReference>
<proteinExistence type="inferred from homology"/>
<evidence type="ECO:0000256" key="1">
    <source>
        <dbReference type="ARBA" id="ARBA00004651"/>
    </source>
</evidence>
<feature type="transmembrane region" description="Helical" evidence="8">
    <location>
        <begin position="72"/>
        <end position="90"/>
    </location>
</feature>
<evidence type="ECO:0000256" key="2">
    <source>
        <dbReference type="ARBA" id="ARBA00006679"/>
    </source>
</evidence>
<feature type="region of interest" description="Disordered" evidence="7">
    <location>
        <begin position="1"/>
        <end position="23"/>
    </location>
</feature>
<dbReference type="InterPro" id="IPR051907">
    <property type="entry name" value="DoxX-like_oxidoreductase"/>
</dbReference>
<evidence type="ECO:0000256" key="8">
    <source>
        <dbReference type="SAM" id="Phobius"/>
    </source>
</evidence>
<dbReference type="Proteomes" id="UP000272729">
    <property type="component" value="Unassembled WGS sequence"/>
</dbReference>
<keyword evidence="10" id="KW-1185">Reference proteome</keyword>
<feature type="transmembrane region" description="Helical" evidence="8">
    <location>
        <begin position="33"/>
        <end position="52"/>
    </location>
</feature>
<evidence type="ECO:0000313" key="10">
    <source>
        <dbReference type="Proteomes" id="UP000272729"/>
    </source>
</evidence>
<gene>
    <name evidence="9" type="ORF">DFJ66_5912</name>
</gene>
<keyword evidence="4 8" id="KW-0812">Transmembrane</keyword>
<dbReference type="AlphaFoldDB" id="A0A495XHM9"/>
<accession>A0A495XHM9</accession>
<feature type="transmembrane region" description="Helical" evidence="8">
    <location>
        <begin position="128"/>
        <end position="148"/>
    </location>
</feature>
<protein>
    <submittedName>
        <fullName evidence="9">Putative oxidoreductase</fullName>
    </submittedName>
</protein>
<organism evidence="9 10">
    <name type="scientific">Saccharothrix variisporea</name>
    <dbReference type="NCBI Taxonomy" id="543527"/>
    <lineage>
        <taxon>Bacteria</taxon>
        <taxon>Bacillati</taxon>
        <taxon>Actinomycetota</taxon>
        <taxon>Actinomycetes</taxon>
        <taxon>Pseudonocardiales</taxon>
        <taxon>Pseudonocardiaceae</taxon>
        <taxon>Saccharothrix</taxon>
    </lineage>
</organism>
<dbReference type="InterPro" id="IPR032808">
    <property type="entry name" value="DoxX"/>
</dbReference>
<evidence type="ECO:0000256" key="4">
    <source>
        <dbReference type="ARBA" id="ARBA00022692"/>
    </source>
</evidence>
<evidence type="ECO:0000256" key="5">
    <source>
        <dbReference type="ARBA" id="ARBA00022989"/>
    </source>
</evidence>
<dbReference type="PANTHER" id="PTHR33452:SF4">
    <property type="entry name" value="BLL4328 PROTEIN"/>
    <property type="match status" value="1"/>
</dbReference>
<dbReference type="GO" id="GO:0005886">
    <property type="term" value="C:plasma membrane"/>
    <property type="evidence" value="ECO:0007669"/>
    <property type="project" value="UniProtKB-SubCell"/>
</dbReference>
<evidence type="ECO:0000256" key="7">
    <source>
        <dbReference type="SAM" id="MobiDB-lite"/>
    </source>
</evidence>
<evidence type="ECO:0000313" key="9">
    <source>
        <dbReference type="EMBL" id="RKT72595.1"/>
    </source>
</evidence>
<sequence>MTTTTATAQSARTESATRAGSAARAAAPKRNDLVLAAFRIVVSFLFACHGLQGFGYLGGIDGQGTAVPVGSFPGWWGSAIEVVCSVLVLVGVAARPAAVLASGAMAFAYFVVHQPTGLLPLHNLGELAAIYSWSFLLIAVLGPGRYTLTRLFRR</sequence>
<evidence type="ECO:0000256" key="3">
    <source>
        <dbReference type="ARBA" id="ARBA00022475"/>
    </source>
</evidence>
<evidence type="ECO:0000256" key="6">
    <source>
        <dbReference type="ARBA" id="ARBA00023136"/>
    </source>
</evidence>
<dbReference type="OrthoDB" id="9808524at2"/>
<name>A0A495XHM9_9PSEU</name>
<dbReference type="EMBL" id="RBXR01000001">
    <property type="protein sequence ID" value="RKT72595.1"/>
    <property type="molecule type" value="Genomic_DNA"/>
</dbReference>